<feature type="region of interest" description="Disordered" evidence="1">
    <location>
        <begin position="281"/>
        <end position="300"/>
    </location>
</feature>
<feature type="region of interest" description="Disordered" evidence="1">
    <location>
        <begin position="574"/>
        <end position="606"/>
    </location>
</feature>
<name>A0AAF1BJ09_9TREE</name>
<keyword evidence="3" id="KW-1185">Reference proteome</keyword>
<feature type="region of interest" description="Disordered" evidence="1">
    <location>
        <begin position="521"/>
        <end position="562"/>
    </location>
</feature>
<dbReference type="Proteomes" id="UP000827549">
    <property type="component" value="Chromosome 4"/>
</dbReference>
<dbReference type="EMBL" id="CP086717">
    <property type="protein sequence ID" value="WOO82182.1"/>
    <property type="molecule type" value="Genomic_DNA"/>
</dbReference>
<proteinExistence type="predicted"/>
<protein>
    <submittedName>
        <fullName evidence="2">Uncharacterized protein</fullName>
    </submittedName>
</protein>
<dbReference type="GeneID" id="87808910"/>
<feature type="compositionally biased region" description="Basic residues" evidence="1">
    <location>
        <begin position="529"/>
        <end position="539"/>
    </location>
</feature>
<feature type="compositionally biased region" description="Polar residues" evidence="1">
    <location>
        <begin position="579"/>
        <end position="596"/>
    </location>
</feature>
<reference evidence="2" key="1">
    <citation type="submission" date="2023-10" db="EMBL/GenBank/DDBJ databases">
        <authorList>
            <person name="Noh H."/>
        </authorList>
    </citation>
    <scope>NUCLEOTIDE SEQUENCE</scope>
    <source>
        <strain evidence="2">DUCC4014</strain>
    </source>
</reference>
<sequence>MDDLTSFENYCIVCDRLIVAPADPNPIDPVAKPKKKAQGAIRIKNPDGTTTTRTASGVKTTTTTRPTLNLRRTNSAVRLAGQPPQAGGDKKKRSSSGGSSGGNSGNEGGAPPSPLPMSPIDKPPASATATPNPAEAPATPPFVSTIYCSQECRDKDAVSAPAAYEDMARAFGLGITTDTKGSFGIRASPVGPPSPLLGSDTDTNSSTSASIAATMLAPRRQDGLPSDGYPAASAPKTMEYFRIGRDLPDEVWADLERQRRKSISNGQAKMGGTGIQLLQMTRQRSGQSQSGTSSDSLSSLWHGNTDEVAVHRPSSGNGVLRGFTAAHPGVHRSMSAASVEASAGTPPALAAGVRPIPRSALSQTSLGGLPSPGPGTFAEVGSAPSHTAFLMQAYASNFPNRDGTTPSVYSGASTPNIVDSGRNSIGGGAPLQRPSSGTIRARARTNSGAATWDSLGKAEVIERSRRSRMDSTGSEMDFETPVSPEMARGRSSSVAFDVTPKQSLEIENGSWQIRYAAPTAKYATTRAASRSRSRSRPRRGSSSPTEPPIVEGQPTTSHSGALALPIPSRATRASAAVLASSNSTARARTPQQTGRSLRTPPVLSSSTRLRTSYTALPDLAALRIGSTGCATTYVSPDLASSAPSRSAPRPGFDWDGKSNHLTYELPSGVVANPNKGLFYFNA</sequence>
<feature type="region of interest" description="Disordered" evidence="1">
    <location>
        <begin position="463"/>
        <end position="494"/>
    </location>
</feature>
<feature type="compositionally biased region" description="Low complexity" evidence="1">
    <location>
        <begin position="60"/>
        <end position="74"/>
    </location>
</feature>
<feature type="compositionally biased region" description="Polar residues" evidence="1">
    <location>
        <begin position="47"/>
        <end position="59"/>
    </location>
</feature>
<organism evidence="2 3">
    <name type="scientific">Vanrija pseudolonga</name>
    <dbReference type="NCBI Taxonomy" id="143232"/>
    <lineage>
        <taxon>Eukaryota</taxon>
        <taxon>Fungi</taxon>
        <taxon>Dikarya</taxon>
        <taxon>Basidiomycota</taxon>
        <taxon>Agaricomycotina</taxon>
        <taxon>Tremellomycetes</taxon>
        <taxon>Trichosporonales</taxon>
        <taxon>Trichosporonaceae</taxon>
        <taxon>Vanrija</taxon>
    </lineage>
</organism>
<feature type="compositionally biased region" description="Low complexity" evidence="1">
    <location>
        <begin position="123"/>
        <end position="137"/>
    </location>
</feature>
<feature type="region of interest" description="Disordered" evidence="1">
    <location>
        <begin position="30"/>
        <end position="138"/>
    </location>
</feature>
<dbReference type="RefSeq" id="XP_062628214.1">
    <property type="nucleotide sequence ID" value="XM_062772230.1"/>
</dbReference>
<feature type="compositionally biased region" description="Gly residues" evidence="1">
    <location>
        <begin position="98"/>
        <end position="108"/>
    </location>
</feature>
<accession>A0AAF1BJ09</accession>
<dbReference type="AlphaFoldDB" id="A0AAF1BJ09"/>
<evidence type="ECO:0000256" key="1">
    <source>
        <dbReference type="SAM" id="MobiDB-lite"/>
    </source>
</evidence>
<evidence type="ECO:0000313" key="3">
    <source>
        <dbReference type="Proteomes" id="UP000827549"/>
    </source>
</evidence>
<gene>
    <name evidence="2" type="ORF">LOC62_04G005682</name>
</gene>
<evidence type="ECO:0000313" key="2">
    <source>
        <dbReference type="EMBL" id="WOO82182.1"/>
    </source>
</evidence>